<feature type="binding site" evidence="7">
    <location>
        <begin position="213"/>
        <end position="220"/>
    </location>
    <ligand>
        <name>ATP</name>
        <dbReference type="ChEBI" id="CHEBI:30616"/>
    </ligand>
</feature>
<dbReference type="FunFam" id="1.10.10.820:FF:000001">
    <property type="entry name" value="Myosin heavy chain"/>
    <property type="match status" value="1"/>
</dbReference>
<dbReference type="InterPro" id="IPR036961">
    <property type="entry name" value="Kinesin_motor_dom_sf"/>
</dbReference>
<dbReference type="VEuPathDB" id="FungiDB:H257_05014"/>
<dbReference type="Pfam" id="PF00063">
    <property type="entry name" value="Myosin_head"/>
    <property type="match status" value="1"/>
</dbReference>
<keyword evidence="5 7" id="KW-0009">Actin-binding</keyword>
<proteinExistence type="inferred from homology"/>
<feature type="domain" description="Myosin motor" evidence="9">
    <location>
        <begin position="114"/>
        <end position="705"/>
    </location>
</feature>
<dbReference type="PANTHER" id="PTHR13140:SF845">
    <property type="entry name" value="MYOSIN-LIKE PROTEIN"/>
    <property type="match status" value="1"/>
</dbReference>
<dbReference type="InterPro" id="IPR001609">
    <property type="entry name" value="Myosin_head_motor_dom-like"/>
</dbReference>
<dbReference type="Gene3D" id="2.60.40.150">
    <property type="entry name" value="C2 domain"/>
    <property type="match status" value="1"/>
</dbReference>
<dbReference type="Gene3D" id="3.40.850.10">
    <property type="entry name" value="Kinesin motor domain"/>
    <property type="match status" value="1"/>
</dbReference>
<keyword evidence="12" id="KW-1185">Reference proteome</keyword>
<dbReference type="Pfam" id="PF00612">
    <property type="entry name" value="IQ"/>
    <property type="match status" value="3"/>
</dbReference>
<feature type="region of interest" description="Actin-binding" evidence="7">
    <location>
        <begin position="647"/>
        <end position="669"/>
    </location>
</feature>
<dbReference type="PROSITE" id="PS50096">
    <property type="entry name" value="IQ"/>
    <property type="match status" value="2"/>
</dbReference>
<dbReference type="Proteomes" id="UP000284702">
    <property type="component" value="Unassembled WGS sequence"/>
</dbReference>
<evidence type="ECO:0000256" key="2">
    <source>
        <dbReference type="ARBA" id="ARBA00022840"/>
    </source>
</evidence>
<dbReference type="SMART" id="SM00242">
    <property type="entry name" value="MYSc"/>
    <property type="match status" value="1"/>
</dbReference>
<dbReference type="Gene3D" id="1.25.40.20">
    <property type="entry name" value="Ankyrin repeat-containing domain"/>
    <property type="match status" value="2"/>
</dbReference>
<accession>A0A3R7X5J5</accession>
<dbReference type="InterPro" id="IPR035892">
    <property type="entry name" value="C2_domain_sf"/>
</dbReference>
<protein>
    <recommendedName>
        <fullName evidence="13">Myosin motor domain-containing protein</fullName>
    </recommendedName>
</protein>
<evidence type="ECO:0000256" key="5">
    <source>
        <dbReference type="ARBA" id="ARBA00023203"/>
    </source>
</evidence>
<keyword evidence="2 7" id="KW-0067">ATP-binding</keyword>
<keyword evidence="4 7" id="KW-0505">Motor protein</keyword>
<dbReference type="PROSITE" id="PS50297">
    <property type="entry name" value="ANK_REP_REGION"/>
    <property type="match status" value="1"/>
</dbReference>
<dbReference type="SUPFAM" id="SSF50729">
    <property type="entry name" value="PH domain-like"/>
    <property type="match status" value="1"/>
</dbReference>
<dbReference type="InterPro" id="IPR000048">
    <property type="entry name" value="IQ_motif_EF-hand-BS"/>
</dbReference>
<dbReference type="InterPro" id="IPR002110">
    <property type="entry name" value="Ankyrin_rpt"/>
</dbReference>
<evidence type="ECO:0000313" key="12">
    <source>
        <dbReference type="Proteomes" id="UP000284702"/>
    </source>
</evidence>
<feature type="repeat" description="ANK" evidence="6">
    <location>
        <begin position="1051"/>
        <end position="1078"/>
    </location>
</feature>
<evidence type="ECO:0000256" key="4">
    <source>
        <dbReference type="ARBA" id="ARBA00023175"/>
    </source>
</evidence>
<dbReference type="PROSITE" id="PS51911">
    <property type="entry name" value="C2_AIDA"/>
    <property type="match status" value="1"/>
</dbReference>
<dbReference type="SUPFAM" id="SSF48403">
    <property type="entry name" value="Ankyrin repeat"/>
    <property type="match status" value="1"/>
</dbReference>
<dbReference type="GO" id="GO:0000146">
    <property type="term" value="F:microfilament motor activity"/>
    <property type="evidence" value="ECO:0007669"/>
    <property type="project" value="TreeGrafter"/>
</dbReference>
<evidence type="ECO:0000256" key="3">
    <source>
        <dbReference type="ARBA" id="ARBA00023123"/>
    </source>
</evidence>
<dbReference type="GO" id="GO:0005737">
    <property type="term" value="C:cytoplasm"/>
    <property type="evidence" value="ECO:0007669"/>
    <property type="project" value="TreeGrafter"/>
</dbReference>
<dbReference type="Gene3D" id="1.20.120.720">
    <property type="entry name" value="Myosin VI head, motor domain, U50 subdomain"/>
    <property type="match status" value="1"/>
</dbReference>
<dbReference type="PRINTS" id="PR00193">
    <property type="entry name" value="MYOSINHEAVY"/>
</dbReference>
<dbReference type="SMART" id="SM00248">
    <property type="entry name" value="ANK"/>
    <property type="match status" value="3"/>
</dbReference>
<dbReference type="InterPro" id="IPR027417">
    <property type="entry name" value="P-loop_NTPase"/>
</dbReference>
<dbReference type="InterPro" id="IPR025939">
    <property type="entry name" value="Aida_C"/>
</dbReference>
<dbReference type="GO" id="GO:0051015">
    <property type="term" value="F:actin filament binding"/>
    <property type="evidence" value="ECO:0007669"/>
    <property type="project" value="TreeGrafter"/>
</dbReference>
<keyword evidence="6" id="KW-0040">ANK repeat</keyword>
<dbReference type="GO" id="GO:0016020">
    <property type="term" value="C:membrane"/>
    <property type="evidence" value="ECO:0007669"/>
    <property type="project" value="TreeGrafter"/>
</dbReference>
<evidence type="ECO:0000256" key="7">
    <source>
        <dbReference type="PROSITE-ProRule" id="PRU00782"/>
    </source>
</evidence>
<keyword evidence="3 7" id="KW-0518">Myosin</keyword>
<dbReference type="Pfam" id="PF12796">
    <property type="entry name" value="Ank_2"/>
    <property type="match status" value="1"/>
</dbReference>
<evidence type="ECO:0000313" key="11">
    <source>
        <dbReference type="EMBL" id="RQM28159.1"/>
    </source>
</evidence>
<dbReference type="InterPro" id="IPR036770">
    <property type="entry name" value="Ankyrin_rpt-contain_sf"/>
</dbReference>
<dbReference type="PROSITE" id="PS51456">
    <property type="entry name" value="MYOSIN_MOTOR"/>
    <property type="match status" value="1"/>
</dbReference>
<dbReference type="Gene3D" id="1.20.58.530">
    <property type="match status" value="1"/>
</dbReference>
<feature type="compositionally biased region" description="Polar residues" evidence="8">
    <location>
        <begin position="1249"/>
        <end position="1263"/>
    </location>
</feature>
<evidence type="ECO:0000259" key="9">
    <source>
        <dbReference type="PROSITE" id="PS51456"/>
    </source>
</evidence>
<feature type="domain" description="C2 Aida-type" evidence="10">
    <location>
        <begin position="1368"/>
        <end position="1452"/>
    </location>
</feature>
<dbReference type="PANTHER" id="PTHR13140">
    <property type="entry name" value="MYOSIN"/>
    <property type="match status" value="1"/>
</dbReference>
<comment type="caution">
    <text evidence="11">The sequence shown here is derived from an EMBL/GenBank/DDBJ whole genome shotgun (WGS) entry which is preliminary data.</text>
</comment>
<feature type="region of interest" description="Disordered" evidence="8">
    <location>
        <begin position="1236"/>
        <end position="1263"/>
    </location>
</feature>
<dbReference type="Gene3D" id="1.10.10.820">
    <property type="match status" value="1"/>
</dbReference>
<evidence type="ECO:0000259" key="10">
    <source>
        <dbReference type="PROSITE" id="PS51911"/>
    </source>
</evidence>
<dbReference type="CDD" id="cd00821">
    <property type="entry name" value="PH"/>
    <property type="match status" value="1"/>
</dbReference>
<evidence type="ECO:0008006" key="13">
    <source>
        <dbReference type="Google" id="ProtNLM"/>
    </source>
</evidence>
<organism evidence="11 12">
    <name type="scientific">Aphanomyces astaci</name>
    <name type="common">Crayfish plague agent</name>
    <dbReference type="NCBI Taxonomy" id="112090"/>
    <lineage>
        <taxon>Eukaryota</taxon>
        <taxon>Sar</taxon>
        <taxon>Stramenopiles</taxon>
        <taxon>Oomycota</taxon>
        <taxon>Saprolegniomycetes</taxon>
        <taxon>Saprolegniales</taxon>
        <taxon>Verrucalvaceae</taxon>
        <taxon>Aphanomyces</taxon>
    </lineage>
</organism>
<dbReference type="Gene3D" id="1.20.5.190">
    <property type="match status" value="2"/>
</dbReference>
<evidence type="ECO:0000256" key="8">
    <source>
        <dbReference type="SAM" id="MobiDB-lite"/>
    </source>
</evidence>
<keyword evidence="1 7" id="KW-0547">Nucleotide-binding</keyword>
<dbReference type="GO" id="GO:0005524">
    <property type="term" value="F:ATP binding"/>
    <property type="evidence" value="ECO:0007669"/>
    <property type="project" value="UniProtKB-UniRule"/>
</dbReference>
<dbReference type="SUPFAM" id="SSF52540">
    <property type="entry name" value="P-loop containing nucleoside triphosphate hydrolases"/>
    <property type="match status" value="1"/>
</dbReference>
<name>A0A3R7X5J5_APHAT</name>
<dbReference type="GO" id="GO:0007015">
    <property type="term" value="P:actin filament organization"/>
    <property type="evidence" value="ECO:0007669"/>
    <property type="project" value="TreeGrafter"/>
</dbReference>
<comment type="similarity">
    <text evidence="7">Belongs to the TRAFAC class myosin-kinesin ATPase superfamily. Myosin family.</text>
</comment>
<dbReference type="EMBL" id="MZMZ02001861">
    <property type="protein sequence ID" value="RQM28159.1"/>
    <property type="molecule type" value="Genomic_DNA"/>
</dbReference>
<reference evidence="11" key="1">
    <citation type="submission" date="2018-07" db="EMBL/GenBank/DDBJ databases">
        <title>Annotation of Aphanomyces astaci genome assembly.</title>
        <authorList>
            <person name="Studholme D.J."/>
        </authorList>
    </citation>
    <scope>NUCLEOTIDE SEQUENCE [LARGE SCALE GENOMIC DNA]</scope>
    <source>
        <strain evidence="11">Pc</strain>
    </source>
</reference>
<evidence type="ECO:0000256" key="1">
    <source>
        <dbReference type="ARBA" id="ARBA00022741"/>
    </source>
</evidence>
<dbReference type="GO" id="GO:0016459">
    <property type="term" value="C:myosin complex"/>
    <property type="evidence" value="ECO:0007669"/>
    <property type="project" value="UniProtKB-KW"/>
</dbReference>
<gene>
    <name evidence="11" type="ORF">B5M09_007246</name>
</gene>
<dbReference type="SMART" id="SM00015">
    <property type="entry name" value="IQ"/>
    <property type="match status" value="7"/>
</dbReference>
<dbReference type="PROSITE" id="PS50088">
    <property type="entry name" value="ANK_REPEAT"/>
    <property type="match status" value="1"/>
</dbReference>
<sequence length="1452" mass="163764">MFGKSKSLEVRDASPSFLPKKAAGTGVKLPPPMAKKTSESTVMKTNTVTGVDVSHLQIGSRVWVPDAKVLWRVGEVTAVLDGGVVDVFVPESPDDKHQVLAASAMLGFDPSHLMDHADIAQMNNMHEAPLMSVLHRRYLIDAIYTFTTDILISINPYKSIPMLYDIAGFMAASKAKLDCELKSPHLFSIAEKAYRDMRLGKQRDTAQSIVVSGESGAGKTEASKHIMKYLAVASRQADESSKGVGHAATMSLHEKIEECVLLSNFVLESFGNAKILYDQDGRMCGVSIKHFLLEKTRIVLPETNERNYHVFYQMLAGLDALELAELELVAPDEYEYLTSGNCIGIDGVDDAADFCGLRTAMDKLGFTSATQRELFQVLAAILKLGNASFVPVHPQDREACQFAPEVPLEKIAQLLGVQAADLEQKMTTQTTVTGRGSILHMKLTCDQAQNAKHAFCKFIYGEMFNYLIGRMNSTSAEFVKSKSFIGILDIFGFEVMPVNSFEQLCINFANEMLQQQFNKHIFVLEQECLDLIQKPPSGIMPLLDEQIMLKRKTTDRQLLTIYHQTHLEKHANYAKPRFESDDFVIKHYAGDVMYCINGFIGKNNDNLHEDLMDLLRASSDPAATKHRRNASSLSGSTTVASKFKAQLSGLMDMLTSTTPHYIKCIKPNNIKFPGGFSSELVRDQLICSGILEVIKIRQQGYPIRRCVYLRELATTIQSKFWRRCVVHRQFKVLRHGMIQLQAKFRQVRLATQFQAIKWATLKLQVRKETSKNQYLTQLLGIPSTQRMFVRDAKWQQAAVVIQKIVRGYLHRSKASRALKCQHSSAILIQAVYRGYRDLQRFCHVYENVVLIQAVYRAHQNRQLFLRGKAAAVASQALVRKRLQRKKFVHQRRMVIRLQSFARMVPHRSEFLRRQRAAMAIQRFCRRVLARHHVTQVSQAANVVVSFMRMFFCKKTLSIQRQSILLVQRAVHLWREKRRLASQLRRLRDACDRRESATVLTLVRATPELMYVRHHHDQYNSLLHIAAASGDLNVVEFILSQDKHAIKLVNKDGNTPLHEACAHSRLDVAKCLLRATSSIPWCHSPETTDGDDVPVATTTTTSTTLTNENDVVVMAGTLKKRREASGWMTRYVVLRTTNHVPELHYYHSKPRHGGTKRRNREGRLYFQATTEMELQSWLACLRDTVPSTLETRLFAMQRSTDSIQYVDRTNEADWVNATNVHGETTLHVAARGVPGKATAASTPVVGTPDYQPQHQSPSPVTSSIRSDEVHAVKTCLWLLEHGAELNLVTLRGNQSALKLAIQSNYLTLAKVNPLILYLCRGHLLDRGATAGDLNPAETAIVQTLRADLAKTAITCLQSQGKHDAVLFLLKRPGHVRYSSYVSLYVEQVGLLNVLQFTRPRLVISVYDTQKNLVEKKQQVTSLPLAHANAMFWGCTWHMQTPMENLPTGTHYQL</sequence>
<evidence type="ECO:0000256" key="6">
    <source>
        <dbReference type="PROSITE-ProRule" id="PRU00023"/>
    </source>
</evidence>